<keyword evidence="10" id="KW-0732">Signal</keyword>
<dbReference type="Gene3D" id="3.30.565.10">
    <property type="entry name" value="Histidine kinase-like ATPase, C-terminal domain"/>
    <property type="match status" value="1"/>
</dbReference>
<evidence type="ECO:0000256" key="1">
    <source>
        <dbReference type="ARBA" id="ARBA00000085"/>
    </source>
</evidence>
<evidence type="ECO:0000256" key="10">
    <source>
        <dbReference type="SAM" id="SignalP"/>
    </source>
</evidence>
<gene>
    <name evidence="13" type="ORF">GCM10010974_36090</name>
</gene>
<feature type="chain" id="PRO_5045631543" description="histidine kinase" evidence="10">
    <location>
        <begin position="22"/>
        <end position="336"/>
    </location>
</feature>
<keyword evidence="4" id="KW-0808">Transferase</keyword>
<dbReference type="SUPFAM" id="SSF55874">
    <property type="entry name" value="ATPase domain of HSP90 chaperone/DNA topoisomerase II/histidine kinase"/>
    <property type="match status" value="1"/>
</dbReference>
<evidence type="ECO:0000313" key="13">
    <source>
        <dbReference type="EMBL" id="GGC50799.1"/>
    </source>
</evidence>
<dbReference type="EC" id="2.7.13.3" evidence="2"/>
<keyword evidence="14" id="KW-1185">Reference proteome</keyword>
<evidence type="ECO:0000256" key="9">
    <source>
        <dbReference type="SAM" id="Phobius"/>
    </source>
</evidence>
<dbReference type="InterPro" id="IPR003594">
    <property type="entry name" value="HATPase_dom"/>
</dbReference>
<evidence type="ECO:0000256" key="7">
    <source>
        <dbReference type="ARBA" id="ARBA00022840"/>
    </source>
</evidence>
<reference evidence="14" key="1">
    <citation type="journal article" date="2019" name="Int. J. Syst. Evol. Microbiol.">
        <title>The Global Catalogue of Microorganisms (GCM) 10K type strain sequencing project: providing services to taxonomists for standard genome sequencing and annotation.</title>
        <authorList>
            <consortium name="The Broad Institute Genomics Platform"/>
            <consortium name="The Broad Institute Genome Sequencing Center for Infectious Disease"/>
            <person name="Wu L."/>
            <person name="Ma J."/>
        </authorList>
    </citation>
    <scope>NUCLEOTIDE SEQUENCE [LARGE SCALE GENOMIC DNA]</scope>
    <source>
        <strain evidence="14">CGMCC 1.15472</strain>
    </source>
</reference>
<evidence type="ECO:0000259" key="12">
    <source>
        <dbReference type="Pfam" id="PF07730"/>
    </source>
</evidence>
<feature type="domain" description="Histidine kinase/HSP90-like ATPase" evidence="11">
    <location>
        <begin position="242"/>
        <end position="330"/>
    </location>
</feature>
<evidence type="ECO:0000256" key="4">
    <source>
        <dbReference type="ARBA" id="ARBA00022679"/>
    </source>
</evidence>
<organism evidence="13 14">
    <name type="scientific">Brevibacterium sediminis</name>
    <dbReference type="NCBI Taxonomy" id="1857024"/>
    <lineage>
        <taxon>Bacteria</taxon>
        <taxon>Bacillati</taxon>
        <taxon>Actinomycetota</taxon>
        <taxon>Actinomycetes</taxon>
        <taxon>Micrococcales</taxon>
        <taxon>Brevibacteriaceae</taxon>
        <taxon>Brevibacterium</taxon>
    </lineage>
</organism>
<dbReference type="Pfam" id="PF02518">
    <property type="entry name" value="HATPase_c"/>
    <property type="match status" value="1"/>
</dbReference>
<evidence type="ECO:0000256" key="8">
    <source>
        <dbReference type="ARBA" id="ARBA00023012"/>
    </source>
</evidence>
<accession>A0ABQ1N1V5</accession>
<keyword evidence="8" id="KW-0902">Two-component regulatory system</keyword>
<proteinExistence type="predicted"/>
<dbReference type="CDD" id="cd16917">
    <property type="entry name" value="HATPase_UhpB-NarQ-NarX-like"/>
    <property type="match status" value="1"/>
</dbReference>
<evidence type="ECO:0000256" key="5">
    <source>
        <dbReference type="ARBA" id="ARBA00022741"/>
    </source>
</evidence>
<dbReference type="InterPro" id="IPR011712">
    <property type="entry name" value="Sig_transdc_His_kin_sub3_dim/P"/>
</dbReference>
<keyword evidence="6" id="KW-0418">Kinase</keyword>
<name>A0ABQ1N1V5_9MICO</name>
<dbReference type="Proteomes" id="UP000632322">
    <property type="component" value="Unassembled WGS sequence"/>
</dbReference>
<evidence type="ECO:0000313" key="14">
    <source>
        <dbReference type="Proteomes" id="UP000632322"/>
    </source>
</evidence>
<comment type="catalytic activity">
    <reaction evidence="1">
        <text>ATP + protein L-histidine = ADP + protein N-phospho-L-histidine.</text>
        <dbReference type="EC" id="2.7.13.3"/>
    </reaction>
</comment>
<dbReference type="InterPro" id="IPR036890">
    <property type="entry name" value="HATPase_C_sf"/>
</dbReference>
<dbReference type="PANTHER" id="PTHR24421:SF10">
    <property type="entry name" value="NITRATE_NITRITE SENSOR PROTEIN NARQ"/>
    <property type="match status" value="1"/>
</dbReference>
<keyword evidence="9" id="KW-1133">Transmembrane helix</keyword>
<dbReference type="InterPro" id="IPR050482">
    <property type="entry name" value="Sensor_HK_TwoCompSys"/>
</dbReference>
<feature type="transmembrane region" description="Helical" evidence="9">
    <location>
        <begin position="43"/>
        <end position="63"/>
    </location>
</feature>
<dbReference type="Gene3D" id="1.20.5.1930">
    <property type="match status" value="1"/>
</dbReference>
<sequence length="336" mass="35758">MLIVSALPLALAALAPNSAFTVTIIPVTASVFLAGLHFTLTRTIRWSIAVVTCVALGQLINRLGLGDDEVLQTVVAALAQALVVVIGPLLPACVLSSHRAATSAQREMLNALAREREAQISEAIAHERSTMARELHDIAAHHLSGISLMAASIARQCESHPEAAKDGALEIRQQSRAVLHDLRQLVGLLREDDDQQIKTLASIERLVDTANRNGRRVDLTVLPDGERDPGRLLSPLAQLAGYRMVQESLTNVGRHAPGADSTVIVDAGDSDALHLTVRNTSPTQRHDSGAGGSGLGILGMSERAALVGGSLDFGPTDDNGWVTHMRIPFDPDRGNR</sequence>
<evidence type="ECO:0000256" key="2">
    <source>
        <dbReference type="ARBA" id="ARBA00012438"/>
    </source>
</evidence>
<feature type="transmembrane region" description="Helical" evidence="9">
    <location>
        <begin position="70"/>
        <end position="90"/>
    </location>
</feature>
<evidence type="ECO:0000259" key="11">
    <source>
        <dbReference type="Pfam" id="PF02518"/>
    </source>
</evidence>
<dbReference type="Pfam" id="PF07730">
    <property type="entry name" value="HisKA_3"/>
    <property type="match status" value="1"/>
</dbReference>
<keyword evidence="9" id="KW-0812">Transmembrane</keyword>
<keyword evidence="5" id="KW-0547">Nucleotide-binding</keyword>
<dbReference type="PANTHER" id="PTHR24421">
    <property type="entry name" value="NITRATE/NITRITE SENSOR PROTEIN NARX-RELATED"/>
    <property type="match status" value="1"/>
</dbReference>
<keyword evidence="3" id="KW-0597">Phosphoprotein</keyword>
<evidence type="ECO:0000256" key="6">
    <source>
        <dbReference type="ARBA" id="ARBA00022777"/>
    </source>
</evidence>
<keyword evidence="9" id="KW-0472">Membrane</keyword>
<protein>
    <recommendedName>
        <fullName evidence="2">histidine kinase</fullName>
        <ecNumber evidence="2">2.7.13.3</ecNumber>
    </recommendedName>
</protein>
<comment type="caution">
    <text evidence="13">The sequence shown here is derived from an EMBL/GenBank/DDBJ whole genome shotgun (WGS) entry which is preliminary data.</text>
</comment>
<evidence type="ECO:0000256" key="3">
    <source>
        <dbReference type="ARBA" id="ARBA00022553"/>
    </source>
</evidence>
<keyword evidence="7" id="KW-0067">ATP-binding</keyword>
<feature type="domain" description="Signal transduction histidine kinase subgroup 3 dimerisation and phosphoacceptor" evidence="12">
    <location>
        <begin position="127"/>
        <end position="193"/>
    </location>
</feature>
<feature type="signal peptide" evidence="10">
    <location>
        <begin position="1"/>
        <end position="21"/>
    </location>
</feature>
<dbReference type="EMBL" id="BMJG01000028">
    <property type="protein sequence ID" value="GGC50799.1"/>
    <property type="molecule type" value="Genomic_DNA"/>
</dbReference>